<dbReference type="AlphaFoldDB" id="A0A6J8CC82"/>
<gene>
    <name evidence="2" type="ORF">MCOR_27562</name>
</gene>
<proteinExistence type="predicted"/>
<dbReference type="EMBL" id="CACVKT020005021">
    <property type="protein sequence ID" value="CAC5392634.1"/>
    <property type="molecule type" value="Genomic_DNA"/>
</dbReference>
<evidence type="ECO:0000313" key="3">
    <source>
        <dbReference type="Proteomes" id="UP000507470"/>
    </source>
</evidence>
<evidence type="ECO:0000313" key="2">
    <source>
        <dbReference type="EMBL" id="CAC5392634.1"/>
    </source>
</evidence>
<accession>A0A6J8CC82</accession>
<reference evidence="2 3" key="1">
    <citation type="submission" date="2020-06" db="EMBL/GenBank/DDBJ databases">
        <authorList>
            <person name="Li R."/>
            <person name="Bekaert M."/>
        </authorList>
    </citation>
    <scope>NUCLEOTIDE SEQUENCE [LARGE SCALE GENOMIC DNA]</scope>
    <source>
        <strain evidence="3">wild</strain>
    </source>
</reference>
<feature type="compositionally biased region" description="Polar residues" evidence="1">
    <location>
        <begin position="141"/>
        <end position="153"/>
    </location>
</feature>
<dbReference type="Proteomes" id="UP000507470">
    <property type="component" value="Unassembled WGS sequence"/>
</dbReference>
<name>A0A6J8CC82_MYTCO</name>
<keyword evidence="3" id="KW-1185">Reference proteome</keyword>
<organism evidence="2 3">
    <name type="scientific">Mytilus coruscus</name>
    <name type="common">Sea mussel</name>
    <dbReference type="NCBI Taxonomy" id="42192"/>
    <lineage>
        <taxon>Eukaryota</taxon>
        <taxon>Metazoa</taxon>
        <taxon>Spiralia</taxon>
        <taxon>Lophotrochozoa</taxon>
        <taxon>Mollusca</taxon>
        <taxon>Bivalvia</taxon>
        <taxon>Autobranchia</taxon>
        <taxon>Pteriomorphia</taxon>
        <taxon>Mytilida</taxon>
        <taxon>Mytiloidea</taxon>
        <taxon>Mytilidae</taxon>
        <taxon>Mytilinae</taxon>
        <taxon>Mytilus</taxon>
    </lineage>
</organism>
<feature type="region of interest" description="Disordered" evidence="1">
    <location>
        <begin position="134"/>
        <end position="153"/>
    </location>
</feature>
<evidence type="ECO:0000256" key="1">
    <source>
        <dbReference type="SAM" id="MobiDB-lite"/>
    </source>
</evidence>
<protein>
    <submittedName>
        <fullName evidence="2">Uncharacterized protein</fullName>
    </submittedName>
</protein>
<sequence>MTRVGERDKLHSPRWARAHLPEWKWTIQSVYEWNVQAPTTPISDVSTGACQSQDVEFCKDLLSRYNQKIICSDKLISKICPLTCNASVTMQSSMTSTDMPTSGGSTSDGTNTISSWMTPITPITYLVNSTRNGSSNNTSGIQTTYNNKSHTTSTTSLPMKTHPHCIGLNPNCPYLQKSVNICSNAEVALRIGCHLTCGYRSK</sequence>